<accession>A0A417XRY7</accession>
<protein>
    <submittedName>
        <fullName evidence="1">Uncharacterized protein</fullName>
    </submittedName>
</protein>
<sequence length="63" mass="7246">MVSDRTVTGRKPRRRLTTSQKYQIFVSALTGQATEREEIERLHATIAEQAIALHLHEGRVSWD</sequence>
<dbReference type="OrthoDB" id="4750955at2"/>
<gene>
    <name evidence="1" type="ORF">D0Z08_31060</name>
</gene>
<evidence type="ECO:0000313" key="2">
    <source>
        <dbReference type="Proteomes" id="UP000283644"/>
    </source>
</evidence>
<proteinExistence type="predicted"/>
<organism evidence="1 2">
    <name type="scientific">Nocardioides immobilis</name>
    <dbReference type="NCBI Taxonomy" id="2049295"/>
    <lineage>
        <taxon>Bacteria</taxon>
        <taxon>Bacillati</taxon>
        <taxon>Actinomycetota</taxon>
        <taxon>Actinomycetes</taxon>
        <taxon>Propionibacteriales</taxon>
        <taxon>Nocardioidaceae</taxon>
        <taxon>Nocardioides</taxon>
    </lineage>
</organism>
<dbReference type="EMBL" id="QXGH01000055">
    <property type="protein sequence ID" value="RHW22809.1"/>
    <property type="molecule type" value="Genomic_DNA"/>
</dbReference>
<name>A0A417XRY7_9ACTN</name>
<dbReference type="Proteomes" id="UP000283644">
    <property type="component" value="Unassembled WGS sequence"/>
</dbReference>
<comment type="caution">
    <text evidence="1">The sequence shown here is derived from an EMBL/GenBank/DDBJ whole genome shotgun (WGS) entry which is preliminary data.</text>
</comment>
<dbReference type="AlphaFoldDB" id="A0A417XRY7"/>
<reference evidence="1 2" key="1">
    <citation type="submission" date="2018-09" db="EMBL/GenBank/DDBJ databases">
        <title>Genome sequencing of Nocardioides immobilis CCTCC AB 2017083 for comparison to Nocardioides silvaticus.</title>
        <authorList>
            <person name="Li C."/>
            <person name="Wang G."/>
        </authorList>
    </citation>
    <scope>NUCLEOTIDE SEQUENCE [LARGE SCALE GENOMIC DNA]</scope>
    <source>
        <strain evidence="1 2">CCTCC AB 2017083</strain>
    </source>
</reference>
<keyword evidence="2" id="KW-1185">Reference proteome</keyword>
<evidence type="ECO:0000313" key="1">
    <source>
        <dbReference type="EMBL" id="RHW22809.1"/>
    </source>
</evidence>